<dbReference type="EMBL" id="CM037152">
    <property type="protein sequence ID" value="KAH7834638.1"/>
    <property type="molecule type" value="Genomic_DNA"/>
</dbReference>
<dbReference type="Proteomes" id="UP000828048">
    <property type="component" value="Chromosome 2"/>
</dbReference>
<protein>
    <submittedName>
        <fullName evidence="1">Uncharacterized protein</fullName>
    </submittedName>
</protein>
<proteinExistence type="predicted"/>
<sequence length="223" mass="25599">MKQKKVVKNKKRLLDLHHKTKEVGFDGYGQSKSKKWARVDGLYNVTQANSSLMNRVLEVERNLNPKFPFFVKSMNRSTVTVVFLLKLPRSFCNLYMPGYDASVVLVDTSEEEYQTKYLAEKNVLSARWRAFSIAHRLMEGDVLIFQLIKPCEFKVYIVRTSELDEVDGAVALMHLKRDGSRHCNPENSSNTTRTHQDKGRNMEHIPPDSTHENGKDLFTSGCA</sequence>
<evidence type="ECO:0000313" key="2">
    <source>
        <dbReference type="Proteomes" id="UP000828048"/>
    </source>
</evidence>
<evidence type="ECO:0000313" key="1">
    <source>
        <dbReference type="EMBL" id="KAH7834638.1"/>
    </source>
</evidence>
<name>A0ACB7X1M6_9ERIC</name>
<reference evidence="1 2" key="1">
    <citation type="journal article" date="2021" name="Hortic Res">
        <title>High-quality reference genome and annotation aids understanding of berry development for evergreen blueberry (Vaccinium darrowii).</title>
        <authorList>
            <person name="Yu J."/>
            <person name="Hulse-Kemp A.M."/>
            <person name="Babiker E."/>
            <person name="Staton M."/>
        </authorList>
    </citation>
    <scope>NUCLEOTIDE SEQUENCE [LARGE SCALE GENOMIC DNA]</scope>
    <source>
        <strain evidence="2">cv. NJ 8807/NJ 8810</strain>
        <tissue evidence="1">Young leaf</tissue>
    </source>
</reference>
<keyword evidence="2" id="KW-1185">Reference proteome</keyword>
<organism evidence="1 2">
    <name type="scientific">Vaccinium darrowii</name>
    <dbReference type="NCBI Taxonomy" id="229202"/>
    <lineage>
        <taxon>Eukaryota</taxon>
        <taxon>Viridiplantae</taxon>
        <taxon>Streptophyta</taxon>
        <taxon>Embryophyta</taxon>
        <taxon>Tracheophyta</taxon>
        <taxon>Spermatophyta</taxon>
        <taxon>Magnoliopsida</taxon>
        <taxon>eudicotyledons</taxon>
        <taxon>Gunneridae</taxon>
        <taxon>Pentapetalae</taxon>
        <taxon>asterids</taxon>
        <taxon>Ericales</taxon>
        <taxon>Ericaceae</taxon>
        <taxon>Vaccinioideae</taxon>
        <taxon>Vaccinieae</taxon>
        <taxon>Vaccinium</taxon>
    </lineage>
</organism>
<comment type="caution">
    <text evidence="1">The sequence shown here is derived from an EMBL/GenBank/DDBJ whole genome shotgun (WGS) entry which is preliminary data.</text>
</comment>
<gene>
    <name evidence="1" type="ORF">Vadar_018157</name>
</gene>
<accession>A0ACB7X1M6</accession>